<keyword evidence="1" id="KW-0690">Ribosome biogenesis</keyword>
<evidence type="ECO:0000256" key="2">
    <source>
        <dbReference type="ARBA" id="ARBA00022670"/>
    </source>
</evidence>
<evidence type="ECO:0000256" key="6">
    <source>
        <dbReference type="ARBA" id="ARBA00044538"/>
    </source>
</evidence>
<comment type="caution">
    <text evidence="7">The sequence shown here is derived from an EMBL/GenBank/DDBJ whole genome shotgun (WGS) entry which is preliminary data.</text>
</comment>
<dbReference type="Proteomes" id="UP000070539">
    <property type="component" value="Unassembled WGS sequence"/>
</dbReference>
<gene>
    <name evidence="7" type="ORF">CLNEO_20730</name>
</gene>
<dbReference type="GO" id="GO:0042254">
    <property type="term" value="P:ribosome biogenesis"/>
    <property type="evidence" value="ECO:0007669"/>
    <property type="project" value="UniProtKB-KW"/>
</dbReference>
<dbReference type="PANTHER" id="PTHR39178">
    <property type="entry name" value="HYPOTHETICAL RIBOSOME-ASSOCIATED PROTEIN"/>
    <property type="match status" value="1"/>
</dbReference>
<keyword evidence="4" id="KW-0788">Thiol protease</keyword>
<dbReference type="EMBL" id="LRVM01000006">
    <property type="protein sequence ID" value="KXL52664.1"/>
    <property type="molecule type" value="Genomic_DNA"/>
</dbReference>
<accession>A0A136WDV3</accession>
<keyword evidence="3" id="KW-0378">Hydrolase</keyword>
<evidence type="ECO:0000313" key="8">
    <source>
        <dbReference type="Proteomes" id="UP000070539"/>
    </source>
</evidence>
<reference evidence="7 8" key="1">
    <citation type="submission" date="2016-01" db="EMBL/GenBank/DDBJ databases">
        <title>Genome sequence of Clostridium neopropionicum X4, DSM-3847.</title>
        <authorList>
            <person name="Poehlein A."/>
            <person name="Beck M.H."/>
            <person name="Bengelsdorf F.R."/>
            <person name="Daniel R."/>
            <person name="Duerre P."/>
        </authorList>
    </citation>
    <scope>NUCLEOTIDE SEQUENCE [LARGE SCALE GENOMIC DNA]</scope>
    <source>
        <strain evidence="7 8">DSM-3847</strain>
    </source>
</reference>
<protein>
    <recommendedName>
        <fullName evidence="6">Ribosomal processing cysteine protease Prp</fullName>
    </recommendedName>
</protein>
<evidence type="ECO:0000256" key="3">
    <source>
        <dbReference type="ARBA" id="ARBA00022801"/>
    </source>
</evidence>
<keyword evidence="8" id="KW-1185">Reference proteome</keyword>
<evidence type="ECO:0000313" key="7">
    <source>
        <dbReference type="EMBL" id="KXL52664.1"/>
    </source>
</evidence>
<evidence type="ECO:0000256" key="1">
    <source>
        <dbReference type="ARBA" id="ARBA00022517"/>
    </source>
</evidence>
<dbReference type="SUPFAM" id="SSF118010">
    <property type="entry name" value="TM1457-like"/>
    <property type="match status" value="1"/>
</dbReference>
<organism evidence="7 8">
    <name type="scientific">Anaerotignum neopropionicum</name>
    <dbReference type="NCBI Taxonomy" id="36847"/>
    <lineage>
        <taxon>Bacteria</taxon>
        <taxon>Bacillati</taxon>
        <taxon>Bacillota</taxon>
        <taxon>Clostridia</taxon>
        <taxon>Lachnospirales</taxon>
        <taxon>Anaerotignaceae</taxon>
        <taxon>Anaerotignum</taxon>
    </lineage>
</organism>
<dbReference type="Pfam" id="PF04327">
    <property type="entry name" value="Peptidase_Prp"/>
    <property type="match status" value="1"/>
</dbReference>
<dbReference type="RefSeq" id="WP_066088483.1">
    <property type="nucleotide sequence ID" value="NZ_LRVM01000006.1"/>
</dbReference>
<name>A0A136WDV3_9FIRM</name>
<dbReference type="AlphaFoldDB" id="A0A136WDV3"/>
<dbReference type="GO" id="GO:0008234">
    <property type="term" value="F:cysteine-type peptidase activity"/>
    <property type="evidence" value="ECO:0007669"/>
    <property type="project" value="UniProtKB-KW"/>
</dbReference>
<dbReference type="PANTHER" id="PTHR39178:SF1">
    <property type="entry name" value="RIBOSOMAL-PROCESSING CYSTEINE PROTEASE PRP"/>
    <property type="match status" value="1"/>
</dbReference>
<dbReference type="InterPro" id="IPR007422">
    <property type="entry name" value="Peptidase_Prp"/>
</dbReference>
<proteinExistence type="inferred from homology"/>
<dbReference type="Gene3D" id="3.30.70.1490">
    <property type="entry name" value="Cysteine protease Prp"/>
    <property type="match status" value="1"/>
</dbReference>
<dbReference type="GO" id="GO:0006508">
    <property type="term" value="P:proteolysis"/>
    <property type="evidence" value="ECO:0007669"/>
    <property type="project" value="UniProtKB-KW"/>
</dbReference>
<sequence length="110" mass="12185">MINAIIYRKDGKICGVELTGHAGYAKAGEDIVCSAVSALTLNTINAIEHFTEIPFRCEADEKKGGFLKVLFPLEGMADHDTQLLLQTLEMGLSAIETEYNRYFTLNDKEV</sequence>
<comment type="similarity">
    <text evidence="5">Belongs to the Prp family.</text>
</comment>
<evidence type="ECO:0000256" key="4">
    <source>
        <dbReference type="ARBA" id="ARBA00022807"/>
    </source>
</evidence>
<keyword evidence="2" id="KW-0645">Protease</keyword>
<dbReference type="STRING" id="36847.CLNEO_20730"/>
<evidence type="ECO:0000256" key="5">
    <source>
        <dbReference type="ARBA" id="ARBA00044503"/>
    </source>
</evidence>
<dbReference type="OrthoDB" id="48998at2"/>
<dbReference type="CDD" id="cd16332">
    <property type="entry name" value="Prp-like"/>
    <property type="match status" value="1"/>
</dbReference>
<dbReference type="InterPro" id="IPR036764">
    <property type="entry name" value="Peptidase_Prp_sf"/>
</dbReference>